<name>B1FRS1_9BURK</name>
<evidence type="ECO:0000313" key="2">
    <source>
        <dbReference type="Proteomes" id="UP000005463"/>
    </source>
</evidence>
<dbReference type="EMBL" id="ABLC01000451">
    <property type="protein sequence ID" value="EDS99746.1"/>
    <property type="molecule type" value="Genomic_DNA"/>
</dbReference>
<evidence type="ECO:0000313" key="1">
    <source>
        <dbReference type="EMBL" id="EDS99746.1"/>
    </source>
</evidence>
<comment type="caution">
    <text evidence="1">The sequence shown here is derived from an EMBL/GenBank/DDBJ whole genome shotgun (WGS) entry which is preliminary data.</text>
</comment>
<sequence length="168" mass="17337">MPSYVPLPEPPSVSALPPRFTVEPDTPDNVPVDCGVVAALRSSVAPAPARSTALPDDRLPPAPTASVLPLPIVVPPVYEFVPVSVVVDGPFTARLPLPEIAPPRPRSFAPPTVSVDPAPRFTALVNVVPATLVPSVPPAPLVFSAPVPSAEPLPAISVPPPVRLVPPE</sequence>
<accession>B1FRS1</accession>
<reference evidence="1 2" key="1">
    <citation type="submission" date="2008-03" db="EMBL/GenBank/DDBJ databases">
        <title>Sequencing of the draft genome and assembly of Burkholderia ambifaria IOP40-10.</title>
        <authorList>
            <consortium name="US DOE Joint Genome Institute (JGI-PGF)"/>
            <person name="Copeland A."/>
            <person name="Lucas S."/>
            <person name="Lapidus A."/>
            <person name="Glavina del Rio T."/>
            <person name="Dalin E."/>
            <person name="Tice H."/>
            <person name="Bruce D."/>
            <person name="Goodwin L."/>
            <person name="Pitluck S."/>
            <person name="Larimer F."/>
            <person name="Land M.L."/>
            <person name="Hauser L."/>
            <person name="Tiedje J."/>
            <person name="Richardson P."/>
        </authorList>
    </citation>
    <scope>NUCLEOTIDE SEQUENCE [LARGE SCALE GENOMIC DNA]</scope>
    <source>
        <strain evidence="1 2">IOP40-10</strain>
    </source>
</reference>
<proteinExistence type="predicted"/>
<gene>
    <name evidence="1" type="ORF">BamIOP4010DRAFT_6734</name>
</gene>
<dbReference type="AlphaFoldDB" id="B1FRS1"/>
<organism evidence="1 2">
    <name type="scientific">Burkholderia ambifaria IOP40-10</name>
    <dbReference type="NCBI Taxonomy" id="396596"/>
    <lineage>
        <taxon>Bacteria</taxon>
        <taxon>Pseudomonadati</taxon>
        <taxon>Pseudomonadota</taxon>
        <taxon>Betaproteobacteria</taxon>
        <taxon>Burkholderiales</taxon>
        <taxon>Burkholderiaceae</taxon>
        <taxon>Burkholderia</taxon>
        <taxon>Burkholderia cepacia complex</taxon>
    </lineage>
</organism>
<dbReference type="Proteomes" id="UP000005463">
    <property type="component" value="Unassembled WGS sequence"/>
</dbReference>
<protein>
    <submittedName>
        <fullName evidence="1">Uncharacterized protein</fullName>
    </submittedName>
</protein>